<dbReference type="SMART" id="SM00387">
    <property type="entry name" value="HATPase_c"/>
    <property type="match status" value="1"/>
</dbReference>
<dbReference type="PANTHER" id="PTHR43711">
    <property type="entry name" value="TWO-COMPONENT HISTIDINE KINASE"/>
    <property type="match status" value="1"/>
</dbReference>
<dbReference type="SUPFAM" id="SSF55874">
    <property type="entry name" value="ATPase domain of HSP90 chaperone/DNA topoisomerase II/histidine kinase"/>
    <property type="match status" value="1"/>
</dbReference>
<dbReference type="PRINTS" id="PR00344">
    <property type="entry name" value="BCTRLSENSOR"/>
</dbReference>
<evidence type="ECO:0000256" key="1">
    <source>
        <dbReference type="ARBA" id="ARBA00000085"/>
    </source>
</evidence>
<dbReference type="EC" id="2.7.13.3" evidence="2"/>
<proteinExistence type="predicted"/>
<evidence type="ECO:0000313" key="9">
    <source>
        <dbReference type="EMBL" id="GHO54076.1"/>
    </source>
</evidence>
<feature type="domain" description="Histidine kinase" evidence="8">
    <location>
        <begin position="176"/>
        <end position="396"/>
    </location>
</feature>
<dbReference type="EMBL" id="BNJG01000001">
    <property type="protein sequence ID" value="GHO54076.1"/>
    <property type="molecule type" value="Genomic_DNA"/>
</dbReference>
<keyword evidence="3" id="KW-0597">Phosphoprotein</keyword>
<dbReference type="Pfam" id="PF02518">
    <property type="entry name" value="HATPase_c"/>
    <property type="match status" value="1"/>
</dbReference>
<dbReference type="InterPro" id="IPR003594">
    <property type="entry name" value="HATPase_dom"/>
</dbReference>
<evidence type="ECO:0000256" key="3">
    <source>
        <dbReference type="ARBA" id="ARBA00022553"/>
    </source>
</evidence>
<evidence type="ECO:0000256" key="2">
    <source>
        <dbReference type="ARBA" id="ARBA00012438"/>
    </source>
</evidence>
<keyword evidence="5" id="KW-0418">Kinase</keyword>
<dbReference type="InterPro" id="IPR003661">
    <property type="entry name" value="HisK_dim/P_dom"/>
</dbReference>
<sequence>MRKDMSQEGSGTHREEETYDLAVVSPRRGRRKRDEAVPLERELVLTSFMTHSPDALLVLDKDFCLRDSNPAAREMLRLPGGKPGTLWKCREMLRCKNLNRMELCGTSSCPLTRVLQQDESLQNEELLVGAKEEIFCEVSTSVTPIRIAEQPYAVLALRDLSALKVANQVRSNFVSMVSHELRTPLNSVHGFIELLWQGHMGELNDEQRLYLGYAQEGVQQLISIVEDILFMTRSDLGQFETKQQGVQLLELVRLVAQSLQPQALKAGVAFVLEIAPETPLLYVDPQRIKQVLNNLISNAIKYTPPGGSVTITASVHDAHFQMISVTDTGYGIQVEDRPHIFERFYQSNHSQQSKMGGYGLGLSIARLIVEQHGGTISFDTVVGKGSSFYFTLPILEGAKRQKAASRE</sequence>
<accession>A0ABQ3UN38</accession>
<feature type="compositionally biased region" description="Basic and acidic residues" evidence="7">
    <location>
        <begin position="1"/>
        <end position="16"/>
    </location>
</feature>
<dbReference type="Pfam" id="PF00512">
    <property type="entry name" value="HisKA"/>
    <property type="match status" value="1"/>
</dbReference>
<dbReference type="InterPro" id="IPR035965">
    <property type="entry name" value="PAS-like_dom_sf"/>
</dbReference>
<reference evidence="9 10" key="1">
    <citation type="journal article" date="2021" name="Int. J. Syst. Evol. Microbiol.">
        <title>Reticulibacter mediterranei gen. nov., sp. nov., within the new family Reticulibacteraceae fam. nov., and Ktedonospora formicarum gen. nov., sp. nov., Ktedonobacter robiniae sp. nov., Dictyobacter formicarum sp. nov. and Dictyobacter arantiisoli sp. nov., belonging to the class Ktedonobacteria.</title>
        <authorList>
            <person name="Yabe S."/>
            <person name="Zheng Y."/>
            <person name="Wang C.M."/>
            <person name="Sakai Y."/>
            <person name="Abe K."/>
            <person name="Yokota A."/>
            <person name="Donadio S."/>
            <person name="Cavaletti L."/>
            <person name="Monciardini P."/>
        </authorList>
    </citation>
    <scope>NUCLEOTIDE SEQUENCE [LARGE SCALE GENOMIC DNA]</scope>
    <source>
        <strain evidence="9 10">SOSP1-30</strain>
    </source>
</reference>
<evidence type="ECO:0000256" key="6">
    <source>
        <dbReference type="ARBA" id="ARBA00023012"/>
    </source>
</evidence>
<dbReference type="CDD" id="cd00075">
    <property type="entry name" value="HATPase"/>
    <property type="match status" value="1"/>
</dbReference>
<dbReference type="SUPFAM" id="SSF55785">
    <property type="entry name" value="PYP-like sensor domain (PAS domain)"/>
    <property type="match status" value="1"/>
</dbReference>
<gene>
    <name evidence="9" type="ORF">KSB_25510</name>
</gene>
<dbReference type="SMART" id="SM00388">
    <property type="entry name" value="HisKA"/>
    <property type="match status" value="1"/>
</dbReference>
<dbReference type="CDD" id="cd00082">
    <property type="entry name" value="HisKA"/>
    <property type="match status" value="1"/>
</dbReference>
<keyword evidence="10" id="KW-1185">Reference proteome</keyword>
<evidence type="ECO:0000256" key="7">
    <source>
        <dbReference type="SAM" id="MobiDB-lite"/>
    </source>
</evidence>
<name>A0ABQ3UN38_9CHLR</name>
<dbReference type="Gene3D" id="1.10.287.130">
    <property type="match status" value="1"/>
</dbReference>
<feature type="region of interest" description="Disordered" evidence="7">
    <location>
        <begin position="1"/>
        <end position="34"/>
    </location>
</feature>
<dbReference type="InterPro" id="IPR036097">
    <property type="entry name" value="HisK_dim/P_sf"/>
</dbReference>
<dbReference type="Gene3D" id="3.30.450.20">
    <property type="entry name" value="PAS domain"/>
    <property type="match status" value="1"/>
</dbReference>
<dbReference type="InterPro" id="IPR036890">
    <property type="entry name" value="HATPase_C_sf"/>
</dbReference>
<dbReference type="PANTHER" id="PTHR43711:SF31">
    <property type="entry name" value="HISTIDINE KINASE"/>
    <property type="match status" value="1"/>
</dbReference>
<protein>
    <recommendedName>
        <fullName evidence="2">histidine kinase</fullName>
        <ecNumber evidence="2">2.7.13.3</ecNumber>
    </recommendedName>
</protein>
<evidence type="ECO:0000256" key="5">
    <source>
        <dbReference type="ARBA" id="ARBA00022777"/>
    </source>
</evidence>
<dbReference type="InterPro" id="IPR004358">
    <property type="entry name" value="Sig_transdc_His_kin-like_C"/>
</dbReference>
<evidence type="ECO:0000313" key="10">
    <source>
        <dbReference type="Proteomes" id="UP000654345"/>
    </source>
</evidence>
<dbReference type="InterPro" id="IPR050736">
    <property type="entry name" value="Sensor_HK_Regulatory"/>
</dbReference>
<dbReference type="PROSITE" id="PS50109">
    <property type="entry name" value="HIS_KIN"/>
    <property type="match status" value="1"/>
</dbReference>
<dbReference type="Proteomes" id="UP000654345">
    <property type="component" value="Unassembled WGS sequence"/>
</dbReference>
<dbReference type="InterPro" id="IPR005467">
    <property type="entry name" value="His_kinase_dom"/>
</dbReference>
<evidence type="ECO:0000256" key="4">
    <source>
        <dbReference type="ARBA" id="ARBA00022679"/>
    </source>
</evidence>
<dbReference type="SUPFAM" id="SSF47384">
    <property type="entry name" value="Homodimeric domain of signal transducing histidine kinase"/>
    <property type="match status" value="1"/>
</dbReference>
<keyword evidence="6" id="KW-0902">Two-component regulatory system</keyword>
<comment type="caution">
    <text evidence="9">The sequence shown here is derived from an EMBL/GenBank/DDBJ whole genome shotgun (WGS) entry which is preliminary data.</text>
</comment>
<organism evidence="9 10">
    <name type="scientific">Ktedonobacter robiniae</name>
    <dbReference type="NCBI Taxonomy" id="2778365"/>
    <lineage>
        <taxon>Bacteria</taxon>
        <taxon>Bacillati</taxon>
        <taxon>Chloroflexota</taxon>
        <taxon>Ktedonobacteria</taxon>
        <taxon>Ktedonobacterales</taxon>
        <taxon>Ktedonobacteraceae</taxon>
        <taxon>Ktedonobacter</taxon>
    </lineage>
</organism>
<keyword evidence="4" id="KW-0808">Transferase</keyword>
<dbReference type="Gene3D" id="3.30.565.10">
    <property type="entry name" value="Histidine kinase-like ATPase, C-terminal domain"/>
    <property type="match status" value="1"/>
</dbReference>
<comment type="catalytic activity">
    <reaction evidence="1">
        <text>ATP + protein L-histidine = ADP + protein N-phospho-L-histidine.</text>
        <dbReference type="EC" id="2.7.13.3"/>
    </reaction>
</comment>
<evidence type="ECO:0000259" key="8">
    <source>
        <dbReference type="PROSITE" id="PS50109"/>
    </source>
</evidence>